<evidence type="ECO:0008006" key="6">
    <source>
        <dbReference type="Google" id="ProtNLM"/>
    </source>
</evidence>
<evidence type="ECO:0000256" key="1">
    <source>
        <dbReference type="ARBA" id="ARBA00004123"/>
    </source>
</evidence>
<dbReference type="EMBL" id="SGPK01000121">
    <property type="protein sequence ID" value="THH07911.1"/>
    <property type="molecule type" value="Genomic_DNA"/>
</dbReference>
<dbReference type="SUPFAM" id="SSF89550">
    <property type="entry name" value="PHP domain-like"/>
    <property type="match status" value="1"/>
</dbReference>
<reference evidence="4 5" key="1">
    <citation type="submission" date="2019-02" db="EMBL/GenBank/DDBJ databases">
        <title>Genome sequencing of the rare red list fungi Phellinidium pouzarii.</title>
        <authorList>
            <person name="Buettner E."/>
            <person name="Kellner H."/>
        </authorList>
    </citation>
    <scope>NUCLEOTIDE SEQUENCE [LARGE SCALE GENOMIC DNA]</scope>
    <source>
        <strain evidence="4 5">DSM 108285</strain>
    </source>
</reference>
<organism evidence="4 5">
    <name type="scientific">Phellinidium pouzarii</name>
    <dbReference type="NCBI Taxonomy" id="167371"/>
    <lineage>
        <taxon>Eukaryota</taxon>
        <taxon>Fungi</taxon>
        <taxon>Dikarya</taxon>
        <taxon>Basidiomycota</taxon>
        <taxon>Agaricomycotina</taxon>
        <taxon>Agaricomycetes</taxon>
        <taxon>Hymenochaetales</taxon>
        <taxon>Hymenochaetaceae</taxon>
        <taxon>Phellinidium</taxon>
    </lineage>
</organism>
<dbReference type="GO" id="GO:0003723">
    <property type="term" value="F:RNA binding"/>
    <property type="evidence" value="ECO:0007669"/>
    <property type="project" value="TreeGrafter"/>
</dbReference>
<dbReference type="Gene3D" id="3.20.20.140">
    <property type="entry name" value="Metal-dependent hydrolases"/>
    <property type="match status" value="1"/>
</dbReference>
<dbReference type="OrthoDB" id="17948at2759"/>
<dbReference type="GO" id="GO:0008033">
    <property type="term" value="P:tRNA processing"/>
    <property type="evidence" value="ECO:0007669"/>
    <property type="project" value="UniProtKB-KW"/>
</dbReference>
<comment type="similarity">
    <text evidence="2">Belongs to the eukaryotic/archaeal RNase P protein component 3 family.</text>
</comment>
<dbReference type="Proteomes" id="UP000308199">
    <property type="component" value="Unassembled WGS sequence"/>
</dbReference>
<dbReference type="Pfam" id="PF01876">
    <property type="entry name" value="RNase_P_p30"/>
    <property type="match status" value="1"/>
</dbReference>
<comment type="caution">
    <text evidence="4">The sequence shown here is derived from an EMBL/GenBank/DDBJ whole genome shotgun (WGS) entry which is preliminary data.</text>
</comment>
<dbReference type="GO" id="GO:0005655">
    <property type="term" value="C:nucleolar ribonuclease P complex"/>
    <property type="evidence" value="ECO:0007669"/>
    <property type="project" value="TreeGrafter"/>
</dbReference>
<protein>
    <recommendedName>
        <fullName evidence="6">RNase P subunit p30</fullName>
    </recommendedName>
</protein>
<dbReference type="InterPro" id="IPR002738">
    <property type="entry name" value="RNase_P_p30"/>
</dbReference>
<evidence type="ECO:0000256" key="3">
    <source>
        <dbReference type="ARBA" id="ARBA00022694"/>
    </source>
</evidence>
<accession>A0A4S4LA32</accession>
<dbReference type="InterPro" id="IPR016195">
    <property type="entry name" value="Pol/histidinol_Pase-like"/>
</dbReference>
<dbReference type="AlphaFoldDB" id="A0A4S4LA32"/>
<evidence type="ECO:0000313" key="5">
    <source>
        <dbReference type="Proteomes" id="UP000308199"/>
    </source>
</evidence>
<keyword evidence="5" id="KW-1185">Reference proteome</keyword>
<name>A0A4S4LA32_9AGAM</name>
<keyword evidence="3" id="KW-0819">tRNA processing</keyword>
<evidence type="ECO:0000313" key="4">
    <source>
        <dbReference type="EMBL" id="THH07911.1"/>
    </source>
</evidence>
<sequence>MFFDLSIPVPTPATQFQPQSSKKNKGKQPVVQSQVAQQNVAFSPVQISKLESRIDLLVRLGYTVIAFNQTIKSKVDSKGHVNVLDPLLKQLKPRPGVIFLKRLTIVLDEDSEKGNGLTASNSSLLALYDLLALHPTNQTALSSACLTHTQPSALTTHIISLPLTAPRLPFRLKHTLIRTAIKNGAVFEINYAGALHGEDERRNWWASARELARVSKGKGLIVSGDAEANTDLRAPRDVGNLLTLLGLAQNLTHDASTVTPKSLVLRAQTRRTYRAILSEPTLIMPAGERSTLASEPIVAVKLGVLASTSDISGSPIPDRPDARVNGSSLQIRPDLETLSPLAHLTSTSAASVHTGTPKSTAGYGAKRLFDSLDGDEATVRMMQTTDTESTIKKKRAKTGQNI</sequence>
<comment type="subcellular location">
    <subcellularLocation>
        <location evidence="1">Nucleus</location>
    </subcellularLocation>
</comment>
<dbReference type="PANTHER" id="PTHR13031:SF0">
    <property type="entry name" value="RIBONUCLEASE P PROTEIN SUBUNIT P30"/>
    <property type="match status" value="1"/>
</dbReference>
<gene>
    <name evidence="4" type="ORF">EW145_g3056</name>
</gene>
<proteinExistence type="inferred from homology"/>
<evidence type="ECO:0000256" key="2">
    <source>
        <dbReference type="ARBA" id="ARBA00007331"/>
    </source>
</evidence>
<dbReference type="PANTHER" id="PTHR13031">
    <property type="entry name" value="RIBONUCLEASE P SUBUNIT P30"/>
    <property type="match status" value="1"/>
</dbReference>